<dbReference type="Proteomes" id="UP001138540">
    <property type="component" value="Unassembled WGS sequence"/>
</dbReference>
<feature type="transmembrane region" description="Helical" evidence="4">
    <location>
        <begin position="121"/>
        <end position="143"/>
    </location>
</feature>
<dbReference type="PANTHER" id="PTHR45586">
    <property type="entry name" value="TPR REPEAT-CONTAINING PROTEIN PA4667"/>
    <property type="match status" value="1"/>
</dbReference>
<keyword evidence="4" id="KW-1133">Transmembrane helix</keyword>
<keyword evidence="4" id="KW-0472">Membrane</keyword>
<sequence>MSTHKKLVGWKAIAAYFSRDRNTVARWARERGLPVHVIPGGKQRSVFAFENELRDWAMRNFGNDTTTDETAAPTPPAAAVPLAPAPIPPRPESTGALPPENPRLPARILARLRALGPGRRMLGVGVALCVIGGASLFAMGGGAEAPRSAFPQGAQASADFIAARDAWARRTPADLDRAIQLYEKVIRAEPGFAPARAGLAEAWLIRREYGAVTDARAYGAARIAAQKAISLDPGLPSAHRALGFIDYWWDNDPAGAVSAFQRALALDDRDGQTHFWFANILADLGQDEAAERHYAQARLLSPGSVPIAIEHACAQWQAGRDQRALQLLEALRAQHPADPTIRNCLSWVHIGLGDMAGAAQAYRELATLRREPDLLALSARLDAAVKQDPATAHRVLIEDARREIALGTRRIREVPAFYASAVGDRAEMLGLLHEAVLLGERWYSQSVTRRMEAKWRHDAEVTRLLRQLRAPPPRLGPL</sequence>
<dbReference type="EMBL" id="JACHKA010000001">
    <property type="protein sequence ID" value="MBB5984717.1"/>
    <property type="molecule type" value="Genomic_DNA"/>
</dbReference>
<evidence type="ECO:0000256" key="4">
    <source>
        <dbReference type="SAM" id="Phobius"/>
    </source>
</evidence>
<organism evidence="5 6">
    <name type="scientific">Sphingobium lignivorans</name>
    <dbReference type="NCBI Taxonomy" id="2735886"/>
    <lineage>
        <taxon>Bacteria</taxon>
        <taxon>Pseudomonadati</taxon>
        <taxon>Pseudomonadota</taxon>
        <taxon>Alphaproteobacteria</taxon>
        <taxon>Sphingomonadales</taxon>
        <taxon>Sphingomonadaceae</taxon>
        <taxon>Sphingobium</taxon>
    </lineage>
</organism>
<dbReference type="Gene3D" id="1.25.40.10">
    <property type="entry name" value="Tetratricopeptide repeat domain"/>
    <property type="match status" value="1"/>
</dbReference>
<gene>
    <name evidence="5" type="ORF">HNP60_000691</name>
</gene>
<comment type="caution">
    <text evidence="5">The sequence shown here is derived from an EMBL/GenBank/DDBJ whole genome shotgun (WGS) entry which is preliminary data.</text>
</comment>
<dbReference type="PANTHER" id="PTHR45586:SF1">
    <property type="entry name" value="LIPOPOLYSACCHARIDE ASSEMBLY PROTEIN B"/>
    <property type="match status" value="1"/>
</dbReference>
<dbReference type="InterPro" id="IPR011990">
    <property type="entry name" value="TPR-like_helical_dom_sf"/>
</dbReference>
<keyword evidence="1" id="KW-0677">Repeat</keyword>
<keyword evidence="2" id="KW-0802">TPR repeat</keyword>
<protein>
    <submittedName>
        <fullName evidence="5">Flp pilus assembly protein TadD</fullName>
    </submittedName>
</protein>
<dbReference type="RefSeq" id="WP_184150206.1">
    <property type="nucleotide sequence ID" value="NZ_JACHKA010000001.1"/>
</dbReference>
<feature type="compositionally biased region" description="Pro residues" evidence="3">
    <location>
        <begin position="73"/>
        <end position="91"/>
    </location>
</feature>
<evidence type="ECO:0000256" key="1">
    <source>
        <dbReference type="ARBA" id="ARBA00022737"/>
    </source>
</evidence>
<accession>A0ABR6NBQ4</accession>
<reference evidence="5 6" key="1">
    <citation type="submission" date="2020-08" db="EMBL/GenBank/DDBJ databases">
        <title>Exploring microbial biodiversity for novel pathways involved in the catabolism of aromatic compounds derived from lignin.</title>
        <authorList>
            <person name="Elkins J."/>
        </authorList>
    </citation>
    <scope>NUCLEOTIDE SEQUENCE [LARGE SCALE GENOMIC DNA]</scope>
    <source>
        <strain evidence="5 6">B1D3A</strain>
    </source>
</reference>
<evidence type="ECO:0000313" key="5">
    <source>
        <dbReference type="EMBL" id="MBB5984717.1"/>
    </source>
</evidence>
<name>A0ABR6NBQ4_9SPHN</name>
<keyword evidence="4" id="KW-0812">Transmembrane</keyword>
<dbReference type="Pfam" id="PF13432">
    <property type="entry name" value="TPR_16"/>
    <property type="match status" value="2"/>
</dbReference>
<evidence type="ECO:0000313" key="6">
    <source>
        <dbReference type="Proteomes" id="UP001138540"/>
    </source>
</evidence>
<feature type="region of interest" description="Disordered" evidence="3">
    <location>
        <begin position="62"/>
        <end position="101"/>
    </location>
</feature>
<keyword evidence="6" id="KW-1185">Reference proteome</keyword>
<dbReference type="SUPFAM" id="SSF48452">
    <property type="entry name" value="TPR-like"/>
    <property type="match status" value="1"/>
</dbReference>
<dbReference type="InterPro" id="IPR051012">
    <property type="entry name" value="CellSynth/LPSAsmb/PSIAsmb"/>
</dbReference>
<proteinExistence type="predicted"/>
<evidence type="ECO:0000256" key="3">
    <source>
        <dbReference type="SAM" id="MobiDB-lite"/>
    </source>
</evidence>
<evidence type="ECO:0000256" key="2">
    <source>
        <dbReference type="ARBA" id="ARBA00022803"/>
    </source>
</evidence>